<dbReference type="EMBL" id="FXUF01000009">
    <property type="protein sequence ID" value="SMP61692.1"/>
    <property type="molecule type" value="Genomic_DNA"/>
</dbReference>
<dbReference type="Gene3D" id="3.30.720.100">
    <property type="match status" value="1"/>
</dbReference>
<dbReference type="Gene3D" id="3.10.180.10">
    <property type="entry name" value="2,3-Dihydroxybiphenyl 1,2-Dioxygenase, domain 1"/>
    <property type="match status" value="1"/>
</dbReference>
<feature type="domain" description="PhnB-like" evidence="1">
    <location>
        <begin position="136"/>
        <end position="256"/>
    </location>
</feature>
<accession>A0AA46AJM0</accession>
<comment type="caution">
    <text evidence="2">The sequence shown here is derived from an EMBL/GenBank/DDBJ whole genome shotgun (WGS) entry which is preliminary data.</text>
</comment>
<sequence length="297" mass="33998">MEGINKIMTHLWFDKEAVEVGEFYLKVFENSRLLSQTKIPETPSGDVDSVTLAIEDHNLMMISAGPFFKVNPSVSFMVSCTSKAEVNRYWEAFIEGGQVMMPLDTYPFSQLYGWVEDKFGVSWQLMYVGDAPVNAKIRPSLMFVGENCGRAEEAIKYYTQMFRRAEVKAVSRYGDGFPPNKPEMLNFAEFLLEGQSFSIMDSAYDHEFNFSEGISFIVNCDTQEEIDYYWEVLSADPSAEQCGWLKDQFGVSWQIVPTAMNDMMATSDPETLQRVTKAFLQMKKFDLAELEKAYWGE</sequence>
<gene>
    <name evidence="2" type="ORF">SAMN06296020_10986</name>
</gene>
<dbReference type="PANTHER" id="PTHR33990">
    <property type="entry name" value="PROTEIN YJDN-RELATED"/>
    <property type="match status" value="1"/>
</dbReference>
<protein>
    <submittedName>
        <fullName evidence="2">Glyoxalase superfamily enzyme, possibly 3-demethylubiquinone-9 3-methyltransferase</fullName>
    </submittedName>
</protein>
<dbReference type="Proteomes" id="UP001158066">
    <property type="component" value="Unassembled WGS sequence"/>
</dbReference>
<organism evidence="2 3">
    <name type="scientific">Anoxynatronum buryatiense</name>
    <dbReference type="NCBI Taxonomy" id="489973"/>
    <lineage>
        <taxon>Bacteria</taxon>
        <taxon>Bacillati</taxon>
        <taxon>Bacillota</taxon>
        <taxon>Clostridia</taxon>
        <taxon>Eubacteriales</taxon>
        <taxon>Clostridiaceae</taxon>
        <taxon>Anoxynatronum</taxon>
    </lineage>
</organism>
<dbReference type="InterPro" id="IPR028973">
    <property type="entry name" value="PhnB-like"/>
</dbReference>
<evidence type="ECO:0000313" key="2">
    <source>
        <dbReference type="EMBL" id="SMP61692.1"/>
    </source>
</evidence>
<reference evidence="2" key="1">
    <citation type="submission" date="2017-05" db="EMBL/GenBank/DDBJ databases">
        <authorList>
            <person name="Varghese N."/>
            <person name="Submissions S."/>
        </authorList>
    </citation>
    <scope>NUCLEOTIDE SEQUENCE</scope>
    <source>
        <strain evidence="2">Su22</strain>
    </source>
</reference>
<feature type="domain" description="PhnB-like" evidence="1">
    <location>
        <begin position="6"/>
        <end position="125"/>
    </location>
</feature>
<proteinExistence type="predicted"/>
<dbReference type="InterPro" id="IPR029068">
    <property type="entry name" value="Glyas_Bleomycin-R_OHBP_Dase"/>
</dbReference>
<evidence type="ECO:0000259" key="1">
    <source>
        <dbReference type="Pfam" id="PF06983"/>
    </source>
</evidence>
<dbReference type="CDD" id="cd06588">
    <property type="entry name" value="PhnB_like"/>
    <property type="match status" value="2"/>
</dbReference>
<keyword evidence="3" id="KW-1185">Reference proteome</keyword>
<dbReference type="RefSeq" id="WP_346771748.1">
    <property type="nucleotide sequence ID" value="NZ_FXUF01000009.1"/>
</dbReference>
<name>A0AA46AJM0_9CLOT</name>
<dbReference type="Gene3D" id="3.30.720.110">
    <property type="match status" value="1"/>
</dbReference>
<dbReference type="SUPFAM" id="SSF54593">
    <property type="entry name" value="Glyoxalase/Bleomycin resistance protein/Dihydroxybiphenyl dioxygenase"/>
    <property type="match status" value="2"/>
</dbReference>
<dbReference type="Pfam" id="PF06983">
    <property type="entry name" value="3-dmu-9_3-mt"/>
    <property type="match status" value="2"/>
</dbReference>
<dbReference type="AlphaFoldDB" id="A0AA46AJM0"/>
<evidence type="ECO:0000313" key="3">
    <source>
        <dbReference type="Proteomes" id="UP001158066"/>
    </source>
</evidence>